<evidence type="ECO:0000313" key="3">
    <source>
        <dbReference type="Proteomes" id="UP001557470"/>
    </source>
</evidence>
<comment type="caution">
    <text evidence="2">The sequence shown here is derived from an EMBL/GenBank/DDBJ whole genome shotgun (WGS) entry which is preliminary data.</text>
</comment>
<proteinExistence type="predicted"/>
<dbReference type="EMBL" id="JAGEUA010000005">
    <property type="protein sequence ID" value="KAL0978770.1"/>
    <property type="molecule type" value="Genomic_DNA"/>
</dbReference>
<gene>
    <name evidence="2" type="ORF">UPYG_G00174960</name>
</gene>
<reference evidence="2 3" key="1">
    <citation type="submission" date="2024-06" db="EMBL/GenBank/DDBJ databases">
        <authorList>
            <person name="Pan Q."/>
            <person name="Wen M."/>
            <person name="Jouanno E."/>
            <person name="Zahm M."/>
            <person name="Klopp C."/>
            <person name="Cabau C."/>
            <person name="Louis A."/>
            <person name="Berthelot C."/>
            <person name="Parey E."/>
            <person name="Roest Crollius H."/>
            <person name="Montfort J."/>
            <person name="Robinson-Rechavi M."/>
            <person name="Bouchez O."/>
            <person name="Lampietro C."/>
            <person name="Lopez Roques C."/>
            <person name="Donnadieu C."/>
            <person name="Postlethwait J."/>
            <person name="Bobe J."/>
            <person name="Verreycken H."/>
            <person name="Guiguen Y."/>
        </authorList>
    </citation>
    <scope>NUCLEOTIDE SEQUENCE [LARGE SCALE GENOMIC DNA]</scope>
    <source>
        <strain evidence="2">Up_M1</strain>
        <tissue evidence="2">Testis</tissue>
    </source>
</reference>
<sequence length="74" mass="8428">MPLCFLLLRSWLCSSICSMVRPPCCLPPLWLHLARADSLSVDPPNPASHPTAHSNTETRTEGYVYYVHPHRRDL</sequence>
<evidence type="ECO:0000256" key="1">
    <source>
        <dbReference type="SAM" id="SignalP"/>
    </source>
</evidence>
<organism evidence="2 3">
    <name type="scientific">Umbra pygmaea</name>
    <name type="common">Eastern mudminnow</name>
    <dbReference type="NCBI Taxonomy" id="75934"/>
    <lineage>
        <taxon>Eukaryota</taxon>
        <taxon>Metazoa</taxon>
        <taxon>Chordata</taxon>
        <taxon>Craniata</taxon>
        <taxon>Vertebrata</taxon>
        <taxon>Euteleostomi</taxon>
        <taxon>Actinopterygii</taxon>
        <taxon>Neopterygii</taxon>
        <taxon>Teleostei</taxon>
        <taxon>Protacanthopterygii</taxon>
        <taxon>Esociformes</taxon>
        <taxon>Umbridae</taxon>
        <taxon>Umbra</taxon>
    </lineage>
</organism>
<feature type="signal peptide" evidence="1">
    <location>
        <begin position="1"/>
        <end position="18"/>
    </location>
</feature>
<protein>
    <recommendedName>
        <fullName evidence="4">Secreted protein</fullName>
    </recommendedName>
</protein>
<dbReference type="Proteomes" id="UP001557470">
    <property type="component" value="Unassembled WGS sequence"/>
</dbReference>
<feature type="chain" id="PRO_5044771028" description="Secreted protein" evidence="1">
    <location>
        <begin position="19"/>
        <end position="74"/>
    </location>
</feature>
<evidence type="ECO:0000313" key="2">
    <source>
        <dbReference type="EMBL" id="KAL0978770.1"/>
    </source>
</evidence>
<evidence type="ECO:0008006" key="4">
    <source>
        <dbReference type="Google" id="ProtNLM"/>
    </source>
</evidence>
<keyword evidence="1" id="KW-0732">Signal</keyword>
<keyword evidence="3" id="KW-1185">Reference proteome</keyword>
<accession>A0ABD0WPK5</accession>
<name>A0ABD0WPK5_UMBPY</name>
<dbReference type="AlphaFoldDB" id="A0ABD0WPK5"/>